<dbReference type="PANTHER" id="PTHR31126">
    <property type="entry name" value="TYROSINE-PROTEIN PHOSPHATASE"/>
    <property type="match status" value="1"/>
</dbReference>
<dbReference type="EC" id="3.1.3.48" evidence="3"/>
<evidence type="ECO:0000313" key="4">
    <source>
        <dbReference type="Proteomes" id="UP001595823"/>
    </source>
</evidence>
<gene>
    <name evidence="3" type="ORF">ACFPET_05640</name>
</gene>
<dbReference type="InterPro" id="IPR000387">
    <property type="entry name" value="Tyr_Pase_dom"/>
</dbReference>
<dbReference type="RefSeq" id="WP_380618608.1">
    <property type="nucleotide sequence ID" value="NZ_JBHSDK010000008.1"/>
</dbReference>
<dbReference type="Gene3D" id="3.90.190.10">
    <property type="entry name" value="Protein tyrosine phosphatase superfamily"/>
    <property type="match status" value="1"/>
</dbReference>
<keyword evidence="4" id="KW-1185">Reference proteome</keyword>
<sequence>MSLPSPSQPLPDCFLPTEGVFNFRDVGGLATLDGHRIRTGVLLRSDNWKHATASDLEYAHGEAKIRHIVDLRREAERRDHGVFPASGIQTLHHLELVHLPWQRFDFTDADPVSESEKRRFLAQRYASMLESGWEGVRDSLNVIADGETTLVHCMAGKDRTGIVVAVALALAGVSDEDIAADYELTTFGTRRWKAFRDAKYGPPRHDRVKPSRAECMIEAFQLVRERFRSMETYAKVIGFERVEDLREALVE</sequence>
<name>A0ABV8TWC1_9ACTN</name>
<dbReference type="PANTHER" id="PTHR31126:SF1">
    <property type="entry name" value="TYROSINE SPECIFIC PROTEIN PHOSPHATASES DOMAIN-CONTAINING PROTEIN"/>
    <property type="match status" value="1"/>
</dbReference>
<dbReference type="InterPro" id="IPR016130">
    <property type="entry name" value="Tyr_Pase_AS"/>
</dbReference>
<dbReference type="EMBL" id="JBHSDK010000008">
    <property type="protein sequence ID" value="MFC4334676.1"/>
    <property type="molecule type" value="Genomic_DNA"/>
</dbReference>
<accession>A0ABV8TWC1</accession>
<evidence type="ECO:0000259" key="2">
    <source>
        <dbReference type="PROSITE" id="PS50056"/>
    </source>
</evidence>
<dbReference type="PROSITE" id="PS00383">
    <property type="entry name" value="TYR_PHOSPHATASE_1"/>
    <property type="match status" value="1"/>
</dbReference>
<comment type="caution">
    <text evidence="3">The sequence shown here is derived from an EMBL/GenBank/DDBJ whole genome shotgun (WGS) entry which is preliminary data.</text>
</comment>
<dbReference type="Proteomes" id="UP001595823">
    <property type="component" value="Unassembled WGS sequence"/>
</dbReference>
<proteinExistence type="inferred from homology"/>
<dbReference type="SUPFAM" id="SSF52799">
    <property type="entry name" value="(Phosphotyrosine protein) phosphatases II"/>
    <property type="match status" value="1"/>
</dbReference>
<comment type="similarity">
    <text evidence="1">Belongs to the protein-tyrosine phosphatase family.</text>
</comment>
<reference evidence="4" key="1">
    <citation type="journal article" date="2019" name="Int. J. Syst. Evol. Microbiol.">
        <title>The Global Catalogue of Microorganisms (GCM) 10K type strain sequencing project: providing services to taxonomists for standard genome sequencing and annotation.</title>
        <authorList>
            <consortium name="The Broad Institute Genomics Platform"/>
            <consortium name="The Broad Institute Genome Sequencing Center for Infectious Disease"/>
            <person name="Wu L."/>
            <person name="Ma J."/>
        </authorList>
    </citation>
    <scope>NUCLEOTIDE SEQUENCE [LARGE SCALE GENOMIC DNA]</scope>
    <source>
        <strain evidence="4">IBRC-M 10908</strain>
    </source>
</reference>
<protein>
    <submittedName>
        <fullName evidence="3">Tyrosine-protein phosphatase</fullName>
        <ecNumber evidence="3">3.1.3.48</ecNumber>
    </submittedName>
</protein>
<dbReference type="GO" id="GO:0004725">
    <property type="term" value="F:protein tyrosine phosphatase activity"/>
    <property type="evidence" value="ECO:0007669"/>
    <property type="project" value="UniProtKB-EC"/>
</dbReference>
<dbReference type="Pfam" id="PF13350">
    <property type="entry name" value="Y_phosphatase3"/>
    <property type="match status" value="1"/>
</dbReference>
<feature type="domain" description="Tyrosine specific protein phosphatases" evidence="2">
    <location>
        <begin position="130"/>
        <end position="191"/>
    </location>
</feature>
<dbReference type="InterPro" id="IPR029021">
    <property type="entry name" value="Prot-tyrosine_phosphatase-like"/>
</dbReference>
<dbReference type="InterPro" id="IPR026893">
    <property type="entry name" value="Tyr/Ser_Pase_IphP-type"/>
</dbReference>
<keyword evidence="3" id="KW-0378">Hydrolase</keyword>
<evidence type="ECO:0000256" key="1">
    <source>
        <dbReference type="ARBA" id="ARBA00009580"/>
    </source>
</evidence>
<dbReference type="PROSITE" id="PS50056">
    <property type="entry name" value="TYR_PHOSPHATASE_2"/>
    <property type="match status" value="1"/>
</dbReference>
<evidence type="ECO:0000313" key="3">
    <source>
        <dbReference type="EMBL" id="MFC4334676.1"/>
    </source>
</evidence>
<organism evidence="3 4">
    <name type="scientific">Salininema proteolyticum</name>
    <dbReference type="NCBI Taxonomy" id="1607685"/>
    <lineage>
        <taxon>Bacteria</taxon>
        <taxon>Bacillati</taxon>
        <taxon>Actinomycetota</taxon>
        <taxon>Actinomycetes</taxon>
        <taxon>Glycomycetales</taxon>
        <taxon>Glycomycetaceae</taxon>
        <taxon>Salininema</taxon>
    </lineage>
</organism>